<evidence type="ECO:0000256" key="1">
    <source>
        <dbReference type="SAM" id="SignalP"/>
    </source>
</evidence>
<evidence type="ECO:0000313" key="2">
    <source>
        <dbReference type="EMBL" id="ETZ07411.1"/>
    </source>
</evidence>
<gene>
    <name evidence="2" type="ORF">P618_200396</name>
</gene>
<evidence type="ECO:0000313" key="3">
    <source>
        <dbReference type="Proteomes" id="UP000019112"/>
    </source>
</evidence>
<dbReference type="EMBL" id="AWTR02000047">
    <property type="protein sequence ID" value="ETZ07411.1"/>
    <property type="molecule type" value="Genomic_DNA"/>
</dbReference>
<feature type="chain" id="PRO_5004884089" evidence="1">
    <location>
        <begin position="19"/>
        <end position="186"/>
    </location>
</feature>
<reference evidence="2 3" key="1">
    <citation type="journal article" date="2014" name="FEMS Microbiol. Lett.">
        <title>Draft genome sequences of three Holospora species (Holospora obtusa, Holospora undulata, and Holospora elegans), endonuclear symbiotic bacteria of the ciliate Paramecium caudatum.</title>
        <authorList>
            <person name="Dohra H."/>
            <person name="Tanaka K."/>
            <person name="Suzuki T."/>
            <person name="Fujishima M."/>
            <person name="Suzuki H."/>
        </authorList>
    </citation>
    <scope>NUCLEOTIDE SEQUENCE [LARGE SCALE GENOMIC DNA]</scope>
    <source>
        <strain evidence="2 3">F1</strain>
    </source>
</reference>
<dbReference type="RefSeq" id="WP_021827371.1">
    <property type="nucleotide sequence ID" value="NZ_AWTR02000047.1"/>
</dbReference>
<dbReference type="AlphaFoldDB" id="W6TET3"/>
<organism evidence="2 3">
    <name type="scientific">Holospora obtusa F1</name>
    <dbReference type="NCBI Taxonomy" id="1399147"/>
    <lineage>
        <taxon>Bacteria</taxon>
        <taxon>Pseudomonadati</taxon>
        <taxon>Pseudomonadota</taxon>
        <taxon>Alphaproteobacteria</taxon>
        <taxon>Holosporales</taxon>
        <taxon>Holosporaceae</taxon>
        <taxon>Holospora</taxon>
    </lineage>
</organism>
<comment type="caution">
    <text evidence="2">The sequence shown here is derived from an EMBL/GenBank/DDBJ whole genome shotgun (WGS) entry which is preliminary data.</text>
</comment>
<protein>
    <submittedName>
        <fullName evidence="2">Uncharacterized protein</fullName>
    </submittedName>
</protein>
<sequence>MKKIFYLLSGLLSLSSFAMTPSQLSDVLVAASKKVIFEDAARVNIEPNFDSSTESDIEKMISQINYSEEMLKQLKEYFGDLVVSDKREINTNTSFNNLRNSLFKLISEIFNASKRNIKLILIKQFKSFEDTPKVLSYIDMKKFNACIALIQAYVQHLKSVLNDLKSDSKIKDNSDFDEKIIKKVKV</sequence>
<accession>W6TET3</accession>
<feature type="signal peptide" evidence="1">
    <location>
        <begin position="1"/>
        <end position="18"/>
    </location>
</feature>
<proteinExistence type="predicted"/>
<name>W6TET3_HOLOB</name>
<keyword evidence="1" id="KW-0732">Signal</keyword>
<dbReference type="Proteomes" id="UP000019112">
    <property type="component" value="Unassembled WGS sequence"/>
</dbReference>
<keyword evidence="3" id="KW-1185">Reference proteome</keyword>